<dbReference type="AlphaFoldDB" id="A0A0B1THN9"/>
<proteinExistence type="predicted"/>
<name>A0A0B1THN9_OESDE</name>
<feature type="chain" id="PRO_5002061792" evidence="1">
    <location>
        <begin position="20"/>
        <end position="72"/>
    </location>
</feature>
<dbReference type="EMBL" id="KN549914">
    <property type="protein sequence ID" value="KHJ95596.1"/>
    <property type="molecule type" value="Genomic_DNA"/>
</dbReference>
<evidence type="ECO:0000313" key="3">
    <source>
        <dbReference type="Proteomes" id="UP000053660"/>
    </source>
</evidence>
<sequence length="72" mass="7912">MLLLLRLLEVGSCARSIKAVSSFDFAEANPEFDCCDFGEWQVFVGHKLMNGIVAKSSAFDQPNAKIDRICGT</sequence>
<keyword evidence="3" id="KW-1185">Reference proteome</keyword>
<organism evidence="2 3">
    <name type="scientific">Oesophagostomum dentatum</name>
    <name type="common">Nodular worm</name>
    <dbReference type="NCBI Taxonomy" id="61180"/>
    <lineage>
        <taxon>Eukaryota</taxon>
        <taxon>Metazoa</taxon>
        <taxon>Ecdysozoa</taxon>
        <taxon>Nematoda</taxon>
        <taxon>Chromadorea</taxon>
        <taxon>Rhabditida</taxon>
        <taxon>Rhabditina</taxon>
        <taxon>Rhabditomorpha</taxon>
        <taxon>Strongyloidea</taxon>
        <taxon>Strongylidae</taxon>
        <taxon>Oesophagostomum</taxon>
    </lineage>
</organism>
<reference evidence="2 3" key="1">
    <citation type="submission" date="2014-03" db="EMBL/GenBank/DDBJ databases">
        <title>Draft genome of the hookworm Oesophagostomum dentatum.</title>
        <authorList>
            <person name="Mitreva M."/>
        </authorList>
    </citation>
    <scope>NUCLEOTIDE SEQUENCE [LARGE SCALE GENOMIC DNA]</scope>
    <source>
        <strain evidence="2 3">OD-Hann</strain>
    </source>
</reference>
<evidence type="ECO:0000313" key="2">
    <source>
        <dbReference type="EMBL" id="KHJ95596.1"/>
    </source>
</evidence>
<feature type="signal peptide" evidence="1">
    <location>
        <begin position="1"/>
        <end position="19"/>
    </location>
</feature>
<accession>A0A0B1THN9</accession>
<evidence type="ECO:0000256" key="1">
    <source>
        <dbReference type="SAM" id="SignalP"/>
    </source>
</evidence>
<protein>
    <submittedName>
        <fullName evidence="2">Uncharacterized protein</fullName>
    </submittedName>
</protein>
<keyword evidence="1" id="KW-0732">Signal</keyword>
<dbReference type="OrthoDB" id="5813938at2759"/>
<dbReference type="Proteomes" id="UP000053660">
    <property type="component" value="Unassembled WGS sequence"/>
</dbReference>
<gene>
    <name evidence="2" type="ORF">OESDEN_04457</name>
</gene>